<protein>
    <submittedName>
        <fullName evidence="3">Uncharacterized protein</fullName>
    </submittedName>
</protein>
<feature type="region of interest" description="Disordered" evidence="1">
    <location>
        <begin position="1"/>
        <end position="20"/>
    </location>
</feature>
<dbReference type="EMBL" id="QXTG01000002">
    <property type="protein sequence ID" value="RIX28537.1"/>
    <property type="molecule type" value="Genomic_DNA"/>
</dbReference>
<accession>A0A3A1U3X4</accession>
<proteinExistence type="predicted"/>
<reference evidence="4" key="1">
    <citation type="submission" date="2018-09" db="EMBL/GenBank/DDBJ databases">
        <authorList>
            <person name="Kim I."/>
        </authorList>
    </citation>
    <scope>NUCLEOTIDE SEQUENCE [LARGE SCALE GENOMIC DNA]</scope>
    <source>
        <strain evidence="4">DD4a</strain>
    </source>
</reference>
<dbReference type="RefSeq" id="WP_119482847.1">
    <property type="nucleotide sequence ID" value="NZ_QXTG01000002.1"/>
</dbReference>
<evidence type="ECO:0000256" key="2">
    <source>
        <dbReference type="SAM" id="Phobius"/>
    </source>
</evidence>
<name>A0A3A1U3X4_9MICO</name>
<keyword evidence="2" id="KW-0472">Membrane</keyword>
<comment type="caution">
    <text evidence="3">The sequence shown here is derived from an EMBL/GenBank/DDBJ whole genome shotgun (WGS) entry which is preliminary data.</text>
</comment>
<keyword evidence="4" id="KW-1185">Reference proteome</keyword>
<dbReference type="Proteomes" id="UP000265742">
    <property type="component" value="Unassembled WGS sequence"/>
</dbReference>
<evidence type="ECO:0000256" key="1">
    <source>
        <dbReference type="SAM" id="MobiDB-lite"/>
    </source>
</evidence>
<feature type="transmembrane region" description="Helical" evidence="2">
    <location>
        <begin position="63"/>
        <end position="84"/>
    </location>
</feature>
<organism evidence="3 4">
    <name type="scientific">Amnibacterium setariae</name>
    <dbReference type="NCBI Taxonomy" id="2306585"/>
    <lineage>
        <taxon>Bacteria</taxon>
        <taxon>Bacillati</taxon>
        <taxon>Actinomycetota</taxon>
        <taxon>Actinomycetes</taxon>
        <taxon>Micrococcales</taxon>
        <taxon>Microbacteriaceae</taxon>
        <taxon>Amnibacterium</taxon>
    </lineage>
</organism>
<sequence>MHERSSSGLEDRRDRLARVYGRNPDPAVIAALTAEAAQEDRSIAPDPEPAVAIPSRPRRRGRLLVPLLVGGLALAALGVGIVAARSGPAPTTAAPSPSAEPRAVEARLTVPGDPAGCHLEFFVALAHPTPAGLAQLARLEAFVRTHDWTADVPSAGGEPSSLEQARRAEQVLSGGLDEFGASRAGSRWEQRITRTSTTAFCSAPRSAGG</sequence>
<keyword evidence="2" id="KW-1133">Transmembrane helix</keyword>
<gene>
    <name evidence="3" type="ORF">D1781_14050</name>
</gene>
<feature type="compositionally biased region" description="Basic and acidic residues" evidence="1">
    <location>
        <begin position="1"/>
        <end position="17"/>
    </location>
</feature>
<keyword evidence="2" id="KW-0812">Transmembrane</keyword>
<evidence type="ECO:0000313" key="3">
    <source>
        <dbReference type="EMBL" id="RIX28537.1"/>
    </source>
</evidence>
<evidence type="ECO:0000313" key="4">
    <source>
        <dbReference type="Proteomes" id="UP000265742"/>
    </source>
</evidence>
<dbReference type="AlphaFoldDB" id="A0A3A1U3X4"/>